<sequence length="204" mass="22046">MNAQLHETLLKLKPEIDALWTEDGLPRLDVLSKALGFEVTRDYLDKEAPGFSRATAATFGADAVAAAADGQGPAKEPSTDIPAPPTAPDHKDADLPQEDRQERLEALRREVADAAAAAEKAKRAGNEAAAELARLEANREDGEDLNAIYQRRQHQIRMERAEALEAVRSTGLNMSIIQQAIGPAPVDAARMAMKRVVPVLKPQA</sequence>
<feature type="region of interest" description="Disordered" evidence="2">
    <location>
        <begin position="67"/>
        <end position="96"/>
    </location>
</feature>
<reference evidence="3 4" key="1">
    <citation type="submission" date="2020-01" db="EMBL/GenBank/DDBJ databases">
        <authorList>
            <person name="Zhang W."/>
            <person name="Zhang R."/>
            <person name="Hu Y."/>
            <person name="Liu Y."/>
            <person name="Lin W."/>
            <person name="Wang L."/>
            <person name="Li J."/>
            <person name="An X."/>
            <person name="Song L."/>
            <person name="Fan H."/>
            <person name="Shi T."/>
            <person name="Liu H."/>
            <person name="Tong Y."/>
        </authorList>
    </citation>
    <scope>NUCLEOTIDE SEQUENCE [LARGE SCALE GENOMIC DNA]</scope>
</reference>
<evidence type="ECO:0000313" key="3">
    <source>
        <dbReference type="EMBL" id="QIQ60842.1"/>
    </source>
</evidence>
<accession>A0A7D2LFQ3</accession>
<proteinExistence type="predicted"/>
<dbReference type="EMBL" id="MN937349">
    <property type="protein sequence ID" value="QIQ60842.1"/>
    <property type="molecule type" value="Genomic_DNA"/>
</dbReference>
<evidence type="ECO:0000256" key="1">
    <source>
        <dbReference type="SAM" id="Coils"/>
    </source>
</evidence>
<dbReference type="KEGG" id="vg:77953681"/>
<keyword evidence="4" id="KW-1185">Reference proteome</keyword>
<dbReference type="GeneID" id="77953681"/>
<organism evidence="3 4">
    <name type="scientific">Stenotrophomonas phage vB_SmaS_BUCT548</name>
    <dbReference type="NCBI Taxonomy" id="2712941"/>
    <lineage>
        <taxon>Viruses</taxon>
        <taxon>Duplodnaviria</taxon>
        <taxon>Heunggongvirae</taxon>
        <taxon>Uroviricota</taxon>
        <taxon>Caudoviricetes</taxon>
        <taxon>Beaumontvirinae</taxon>
        <taxon>Bixiavirus</taxon>
        <taxon>Bixiavirus BUCT548</taxon>
    </lineage>
</organism>
<name>A0A7D2LFQ3_9CAUD</name>
<keyword evidence="1" id="KW-0175">Coiled coil</keyword>
<evidence type="ECO:0000313" key="4">
    <source>
        <dbReference type="Proteomes" id="UP000509570"/>
    </source>
</evidence>
<feature type="coiled-coil region" evidence="1">
    <location>
        <begin position="97"/>
        <end position="152"/>
    </location>
</feature>
<protein>
    <submittedName>
        <fullName evidence="3">Coil containing protein</fullName>
    </submittedName>
</protein>
<dbReference type="Proteomes" id="UP000509570">
    <property type="component" value="Segment"/>
</dbReference>
<evidence type="ECO:0000256" key="2">
    <source>
        <dbReference type="SAM" id="MobiDB-lite"/>
    </source>
</evidence>
<dbReference type="RefSeq" id="YP_010677307.1">
    <property type="nucleotide sequence ID" value="NC_071019.1"/>
</dbReference>